<dbReference type="Proteomes" id="UP000034883">
    <property type="component" value="Chromosome"/>
</dbReference>
<dbReference type="AlphaFoldDB" id="A0A0F6YL50"/>
<dbReference type="EMBL" id="CP011125">
    <property type="protein sequence ID" value="AKF09953.1"/>
    <property type="molecule type" value="Genomic_DNA"/>
</dbReference>
<accession>A0A0F6YL50</accession>
<dbReference type="RefSeq" id="WP_053236957.1">
    <property type="nucleotide sequence ID" value="NZ_CP011125.1"/>
</dbReference>
<organism evidence="1 2">
    <name type="scientific">Sandaracinus amylolyticus</name>
    <dbReference type="NCBI Taxonomy" id="927083"/>
    <lineage>
        <taxon>Bacteria</taxon>
        <taxon>Pseudomonadati</taxon>
        <taxon>Myxococcota</taxon>
        <taxon>Polyangia</taxon>
        <taxon>Polyangiales</taxon>
        <taxon>Sandaracinaceae</taxon>
        <taxon>Sandaracinus</taxon>
    </lineage>
</organism>
<proteinExistence type="predicted"/>
<evidence type="ECO:0000313" key="1">
    <source>
        <dbReference type="EMBL" id="AKF09953.1"/>
    </source>
</evidence>
<reference evidence="1 2" key="1">
    <citation type="submission" date="2015-03" db="EMBL/GenBank/DDBJ databases">
        <title>Genome assembly of Sandaracinus amylolyticus DSM 53668.</title>
        <authorList>
            <person name="Sharma G."/>
            <person name="Subramanian S."/>
        </authorList>
    </citation>
    <scope>NUCLEOTIDE SEQUENCE [LARGE SCALE GENOMIC DNA]</scope>
    <source>
        <strain evidence="1 2">DSM 53668</strain>
    </source>
</reference>
<gene>
    <name evidence="1" type="ORF">DB32_007102</name>
</gene>
<evidence type="ECO:0000313" key="2">
    <source>
        <dbReference type="Proteomes" id="UP000034883"/>
    </source>
</evidence>
<sequence length="207" mass="20720">MALTLVACGDDDDGGPFVFLDAGTGGPGSSCVNVTDCHAGLECVLHECVEPVGVGEPCAADEGCEPGLACVGGTCAEVGAEGQPCDLGGACDDGLACDGTACRPAVQARLCHCIYTTPSLNPVQVEMEIGTQLVGPWGPDSCSPCQPVPSGTGVPYEIRRTENGAVLQTGALDIPPGSASFGVVFSAGVFEVGAIACDREPAPFCQL</sequence>
<protein>
    <submittedName>
        <fullName evidence="1">Uncharacterized protein</fullName>
    </submittedName>
</protein>
<dbReference type="STRING" id="927083.DB32_007102"/>
<keyword evidence="2" id="KW-1185">Reference proteome</keyword>
<dbReference type="KEGG" id="samy:DB32_007102"/>
<name>A0A0F6YL50_9BACT</name>